<dbReference type="OrthoDB" id="49417at2759"/>
<reference evidence="3 4" key="1">
    <citation type="submission" date="2016-09" db="EMBL/GenBank/DDBJ databases">
        <title>Extensive genetic diversity and differential bi-allelic expression allows diatom success in the polar Southern Ocean.</title>
        <authorList>
            <consortium name="DOE Joint Genome Institute"/>
            <person name="Mock T."/>
            <person name="Otillar R.P."/>
            <person name="Strauss J."/>
            <person name="Dupont C."/>
            <person name="Frickenhaus S."/>
            <person name="Maumus F."/>
            <person name="Mcmullan M."/>
            <person name="Sanges R."/>
            <person name="Schmutz J."/>
            <person name="Toseland A."/>
            <person name="Valas R."/>
            <person name="Veluchamy A."/>
            <person name="Ward B.J."/>
            <person name="Allen A."/>
            <person name="Barry K."/>
            <person name="Falciatore A."/>
            <person name="Ferrante M."/>
            <person name="Fortunato A.E."/>
            <person name="Gloeckner G."/>
            <person name="Gruber A."/>
            <person name="Hipkin R."/>
            <person name="Janech M."/>
            <person name="Kroth P."/>
            <person name="Leese F."/>
            <person name="Lindquist E."/>
            <person name="Lyon B.R."/>
            <person name="Martin J."/>
            <person name="Mayer C."/>
            <person name="Parker M."/>
            <person name="Quesneville H."/>
            <person name="Raymond J."/>
            <person name="Uhlig C."/>
            <person name="Valentin K.U."/>
            <person name="Worden A.Z."/>
            <person name="Armbrust E.V."/>
            <person name="Bowler C."/>
            <person name="Green B."/>
            <person name="Moulton V."/>
            <person name="Van Oosterhout C."/>
            <person name="Grigoriev I."/>
        </authorList>
    </citation>
    <scope>NUCLEOTIDE SEQUENCE [LARGE SCALE GENOMIC DNA]</scope>
    <source>
        <strain evidence="3 4">CCMP1102</strain>
    </source>
</reference>
<dbReference type="InParanoid" id="A0A1E7F5J6"/>
<protein>
    <submittedName>
        <fullName evidence="3">Uncharacterized protein</fullName>
    </submittedName>
</protein>
<evidence type="ECO:0000256" key="1">
    <source>
        <dbReference type="SAM" id="MobiDB-lite"/>
    </source>
</evidence>
<feature type="compositionally biased region" description="Polar residues" evidence="1">
    <location>
        <begin position="23"/>
        <end position="53"/>
    </location>
</feature>
<feature type="transmembrane region" description="Helical" evidence="2">
    <location>
        <begin position="252"/>
        <end position="274"/>
    </location>
</feature>
<keyword evidence="4" id="KW-1185">Reference proteome</keyword>
<sequence length="360" mass="40089">MSNIRQRRGPSPSRDNLGGGGSSTSWDASGGDNINASTKSKSSATGIPMYNPNQFQSPSSGVYGAVSPPLSISSSATSTSARRISWNTIMDAKKVNKEFIREEDVISKNNYHQHYVAPPGSAIRSMSAGSSKDIGYNMSQQHQSRRSLPPMTPTLVPDSAYRAYVSGRGGSNDKKNQSGAAVKILIAKCIGYFSLVGFLFLIFVGILIDSQPMYLQGIMPKQVRYSSGKSQTYYATDINERLEPATHAYRGAFLYLFTAIVCLGYANNVNWFLFRKRWQQYRDIDDNTDSMVPTFHDGGGANDEFLPGTIHQRAYGEHNGYISRTWHSTLVRCQRFGIYLESFWEARRRNRRRFAGAKDV</sequence>
<feature type="transmembrane region" description="Helical" evidence="2">
    <location>
        <begin position="184"/>
        <end position="208"/>
    </location>
</feature>
<proteinExistence type="predicted"/>
<keyword evidence="2" id="KW-1133">Transmembrane helix</keyword>
<dbReference type="KEGG" id="fcy:FRACYDRAFT_241797"/>
<dbReference type="AlphaFoldDB" id="A0A1E7F5J6"/>
<evidence type="ECO:0000313" key="3">
    <source>
        <dbReference type="EMBL" id="OEU13461.1"/>
    </source>
</evidence>
<dbReference type="Proteomes" id="UP000095751">
    <property type="component" value="Unassembled WGS sequence"/>
</dbReference>
<keyword evidence="2" id="KW-0812">Transmembrane</keyword>
<evidence type="ECO:0000313" key="4">
    <source>
        <dbReference type="Proteomes" id="UP000095751"/>
    </source>
</evidence>
<evidence type="ECO:0000256" key="2">
    <source>
        <dbReference type="SAM" id="Phobius"/>
    </source>
</evidence>
<gene>
    <name evidence="3" type="ORF">FRACYDRAFT_241797</name>
</gene>
<dbReference type="EMBL" id="KV784361">
    <property type="protein sequence ID" value="OEU13461.1"/>
    <property type="molecule type" value="Genomic_DNA"/>
</dbReference>
<name>A0A1E7F5J6_9STRA</name>
<accession>A0A1E7F5J6</accession>
<keyword evidence="2" id="KW-0472">Membrane</keyword>
<feature type="region of interest" description="Disordered" evidence="1">
    <location>
        <begin position="1"/>
        <end position="53"/>
    </location>
</feature>
<organism evidence="3 4">
    <name type="scientific">Fragilariopsis cylindrus CCMP1102</name>
    <dbReference type="NCBI Taxonomy" id="635003"/>
    <lineage>
        <taxon>Eukaryota</taxon>
        <taxon>Sar</taxon>
        <taxon>Stramenopiles</taxon>
        <taxon>Ochrophyta</taxon>
        <taxon>Bacillariophyta</taxon>
        <taxon>Bacillariophyceae</taxon>
        <taxon>Bacillariophycidae</taxon>
        <taxon>Bacillariales</taxon>
        <taxon>Bacillariaceae</taxon>
        <taxon>Fragilariopsis</taxon>
    </lineage>
</organism>